<dbReference type="SMART" id="SM01140">
    <property type="entry name" value="Drf_GBD"/>
    <property type="match status" value="1"/>
</dbReference>
<dbReference type="RefSeq" id="XP_012943896.1">
    <property type="nucleotide sequence ID" value="XM_013088442.1"/>
</dbReference>
<gene>
    <name evidence="4" type="primary">LOC106013252</name>
</gene>
<dbReference type="Proteomes" id="UP000694888">
    <property type="component" value="Unplaced"/>
</dbReference>
<feature type="compositionally biased region" description="Polar residues" evidence="1">
    <location>
        <begin position="339"/>
        <end position="350"/>
    </location>
</feature>
<dbReference type="SUPFAM" id="SSF48371">
    <property type="entry name" value="ARM repeat"/>
    <property type="match status" value="1"/>
</dbReference>
<organism evidence="3 4">
    <name type="scientific">Aplysia californica</name>
    <name type="common">California sea hare</name>
    <dbReference type="NCBI Taxonomy" id="6500"/>
    <lineage>
        <taxon>Eukaryota</taxon>
        <taxon>Metazoa</taxon>
        <taxon>Spiralia</taxon>
        <taxon>Lophotrochozoa</taxon>
        <taxon>Mollusca</taxon>
        <taxon>Gastropoda</taxon>
        <taxon>Heterobranchia</taxon>
        <taxon>Euthyneura</taxon>
        <taxon>Tectipleura</taxon>
        <taxon>Aplysiida</taxon>
        <taxon>Aplysioidea</taxon>
        <taxon>Aplysiidae</taxon>
        <taxon>Aplysia</taxon>
    </lineage>
</organism>
<dbReference type="GeneID" id="106013252"/>
<feature type="region of interest" description="Disordered" evidence="1">
    <location>
        <begin position="778"/>
        <end position="839"/>
    </location>
</feature>
<dbReference type="Pfam" id="PF06371">
    <property type="entry name" value="Drf_GBD"/>
    <property type="match status" value="1"/>
</dbReference>
<dbReference type="Gene3D" id="1.25.10.10">
    <property type="entry name" value="Leucine-rich Repeat Variant"/>
    <property type="match status" value="1"/>
</dbReference>
<feature type="compositionally biased region" description="Basic and acidic residues" evidence="1">
    <location>
        <begin position="90"/>
        <end position="114"/>
    </location>
</feature>
<feature type="compositionally biased region" description="Low complexity" evidence="1">
    <location>
        <begin position="372"/>
        <end position="383"/>
    </location>
</feature>
<feature type="region of interest" description="Disordered" evidence="1">
    <location>
        <begin position="339"/>
        <end position="401"/>
    </location>
</feature>
<dbReference type="InterPro" id="IPR014768">
    <property type="entry name" value="GBD/FH3_dom"/>
</dbReference>
<accession>A0ABM1AAC3</accession>
<proteinExistence type="predicted"/>
<feature type="compositionally biased region" description="Low complexity" evidence="1">
    <location>
        <begin position="32"/>
        <end position="44"/>
    </location>
</feature>
<evidence type="ECO:0000259" key="2">
    <source>
        <dbReference type="PROSITE" id="PS51232"/>
    </source>
</evidence>
<protein>
    <submittedName>
        <fullName evidence="4">Protein diaphanous homolog 2</fullName>
    </submittedName>
</protein>
<evidence type="ECO:0000313" key="4">
    <source>
        <dbReference type="RefSeq" id="XP_012943896.1"/>
    </source>
</evidence>
<dbReference type="PROSITE" id="PS51232">
    <property type="entry name" value="GBD_FH3"/>
    <property type="match status" value="1"/>
</dbReference>
<dbReference type="Gene3D" id="1.10.238.150">
    <property type="entry name" value="Formin, FH3 diaphanous domain"/>
    <property type="match status" value="1"/>
</dbReference>
<feature type="compositionally biased region" description="Low complexity" evidence="1">
    <location>
        <begin position="779"/>
        <end position="799"/>
    </location>
</feature>
<dbReference type="InterPro" id="IPR011989">
    <property type="entry name" value="ARM-like"/>
</dbReference>
<feature type="compositionally biased region" description="Basic residues" evidence="1">
    <location>
        <begin position="63"/>
        <end position="74"/>
    </location>
</feature>
<dbReference type="PANTHER" id="PTHR46345:SF8">
    <property type="entry name" value="FORMIN 3, ISOFORM B"/>
    <property type="match status" value="1"/>
</dbReference>
<sequence length="839" mass="90838">MGQKHSYESLDGTNTEAKKKYKRPGLRGRMAGVFRRVSGFFSRSSSRRKRQEGREAKEDSKERKKGGKQKKKKKHEDEDPGDEISSQQPRDLDLETFAKDGDDKGVRNRKDKSSKQSNKGGTEEEDGAESSAKYSGDKARSSNTNSGDDHEDFADGGGGGGADGAQRPRPTQRGNSTPGESSSAERERESHLVLVHSSRSNGRAEPGDPDGDGGKASHKSSSSTAAAAVVSGGGGSDYSSSESDNDESGNEDDESVVAAEEGDAKNPNDLAPIMGKKKKNKRTADSPSKSGGDTTTIVQPAKLIGGGGGGKETIIHTEGLLPEGSSVDVVDSYLLSEKNGLTNSGFSNDEQVVKSEQTDPLAASLSSQESYTSGTTTSSAGDGDTAKTENGEEDKSKGKKGLKHILRRKISATLHHMDLDHSDPEFVVTVMAIPTVQTFSSVKKKLRTSNQEWMQGFLDNLGLERLLDCVDTFANKRVTALSDALILIECVECIRAVLNSKVGVSLLVQNSDYSRRLIKAMDTNNAMVKKQVVELLSALCMYSDDGHRLAMDALDTYKSMKQMRYRFSLIINELRTCEMTPYKTTLMAFINCILCASGELHERNKIRNEFVGLNLLDIIPDLRNLNDKELDIQCDVFDDFKHDDDEELAASFTESVDVTNHKELFDVIFEKVYNTPLSDKFLTILQTLLQIDLDAKISDVQWELMEHAAQTAVVLDDERATKLNDSTAIDRLLEDKLKSSVNEPANGGAAIARDFKETCVQTDLDMMSLPLILNGGSTGSKDISSSPSPLSGVLSPSTGETTLSKEETKGGAPPPPPPPPPAPPPPPRPLSVSLSCWLA</sequence>
<reference evidence="4" key="1">
    <citation type="submission" date="2025-08" db="UniProtKB">
        <authorList>
            <consortium name="RefSeq"/>
        </authorList>
    </citation>
    <scope>IDENTIFICATION</scope>
</reference>
<feature type="compositionally biased region" description="Low complexity" evidence="1">
    <location>
        <begin position="219"/>
        <end position="230"/>
    </location>
</feature>
<keyword evidence="3" id="KW-1185">Reference proteome</keyword>
<evidence type="ECO:0000313" key="3">
    <source>
        <dbReference type="Proteomes" id="UP000694888"/>
    </source>
</evidence>
<evidence type="ECO:0000256" key="1">
    <source>
        <dbReference type="SAM" id="MobiDB-lite"/>
    </source>
</evidence>
<feature type="compositionally biased region" description="Basic and acidic residues" evidence="1">
    <location>
        <begin position="384"/>
        <end position="396"/>
    </location>
</feature>
<dbReference type="SMART" id="SM01139">
    <property type="entry name" value="Drf_FH3"/>
    <property type="match status" value="1"/>
</dbReference>
<feature type="compositionally biased region" description="Polar residues" evidence="1">
    <location>
        <begin position="285"/>
        <end position="298"/>
    </location>
</feature>
<feature type="domain" description="GBD/FH3" evidence="2">
    <location>
        <begin position="350"/>
        <end position="720"/>
    </location>
</feature>
<feature type="non-terminal residue" evidence="4">
    <location>
        <position position="839"/>
    </location>
</feature>
<feature type="region of interest" description="Disordered" evidence="1">
    <location>
        <begin position="1"/>
        <end position="315"/>
    </location>
</feature>
<feature type="compositionally biased region" description="Acidic residues" evidence="1">
    <location>
        <begin position="243"/>
        <end position="255"/>
    </location>
</feature>
<feature type="compositionally biased region" description="Pro residues" evidence="1">
    <location>
        <begin position="812"/>
        <end position="829"/>
    </location>
</feature>
<feature type="compositionally biased region" description="Basic and acidic residues" evidence="1">
    <location>
        <begin position="52"/>
        <end position="62"/>
    </location>
</feature>
<dbReference type="InterPro" id="IPR010473">
    <property type="entry name" value="GTPase-bd"/>
</dbReference>
<dbReference type="InterPro" id="IPR010472">
    <property type="entry name" value="FH3_dom"/>
</dbReference>
<dbReference type="InterPro" id="IPR016024">
    <property type="entry name" value="ARM-type_fold"/>
</dbReference>
<dbReference type="PANTHER" id="PTHR46345">
    <property type="entry name" value="INVERTED FORMIN-2"/>
    <property type="match status" value="1"/>
</dbReference>
<dbReference type="Pfam" id="PF06367">
    <property type="entry name" value="Drf_FH3"/>
    <property type="match status" value="1"/>
</dbReference>
<name>A0ABM1AAC3_APLCA</name>